<dbReference type="InterPro" id="IPR036866">
    <property type="entry name" value="RibonucZ/Hydroxyglut_hydro"/>
</dbReference>
<reference evidence="15 16" key="1">
    <citation type="submission" date="2016-10" db="EMBL/GenBank/DDBJ databases">
        <title>Chromobacterium muskegensis sp. nov., an insecticidal bacterium isolated from Sphagnum bogs.</title>
        <authorList>
            <person name="Sparks M.E."/>
            <person name="Blackburn M.B."/>
            <person name="Gundersen-Rindal D.E."/>
            <person name="Mitchell A."/>
            <person name="Farrar R."/>
            <person name="Kuhar D."/>
        </authorList>
    </citation>
    <scope>NUCLEOTIDE SEQUENCE [LARGE SCALE GENOMIC DNA]</scope>
    <source>
        <strain evidence="15 16">21-1</strain>
    </source>
</reference>
<gene>
    <name evidence="15" type="ORF">BKX93_06500</name>
</gene>
<comment type="subcellular location">
    <subcellularLocation>
        <location evidence="3">Periplasm</location>
    </subcellularLocation>
</comment>
<dbReference type="InterPro" id="IPR001279">
    <property type="entry name" value="Metallo-B-lactamas"/>
</dbReference>
<feature type="chain" id="PRO_5009443123" description="beta-lactamase" evidence="13">
    <location>
        <begin position="27"/>
        <end position="261"/>
    </location>
</feature>
<dbReference type="EMBL" id="CP017707">
    <property type="protein sequence ID" value="AOZ49682.1"/>
    <property type="molecule type" value="Genomic_DNA"/>
</dbReference>
<comment type="cofactor">
    <cofactor evidence="2">
        <name>Zn(2+)</name>
        <dbReference type="ChEBI" id="CHEBI:29105"/>
    </cofactor>
</comment>
<keyword evidence="11" id="KW-0862">Zinc</keyword>
<feature type="signal peptide" evidence="13">
    <location>
        <begin position="1"/>
        <end position="26"/>
    </location>
</feature>
<protein>
    <recommendedName>
        <fullName evidence="6">beta-lactamase</fullName>
        <ecNumber evidence="6">3.5.2.6</ecNumber>
    </recommendedName>
</protein>
<evidence type="ECO:0000256" key="12">
    <source>
        <dbReference type="ARBA" id="ARBA00023251"/>
    </source>
</evidence>
<dbReference type="NCBIfam" id="NF033087">
    <property type="entry name" value="bla_subclass_B2"/>
    <property type="match status" value="1"/>
</dbReference>
<dbReference type="SMART" id="SM00849">
    <property type="entry name" value="Lactamase_B"/>
    <property type="match status" value="1"/>
</dbReference>
<accession>A0A1D9LEJ2</accession>
<name>A0A1D9LEJ2_9NEIS</name>
<evidence type="ECO:0000256" key="11">
    <source>
        <dbReference type="ARBA" id="ARBA00022833"/>
    </source>
</evidence>
<keyword evidence="12" id="KW-0046">Antibiotic resistance</keyword>
<evidence type="ECO:0000313" key="15">
    <source>
        <dbReference type="EMBL" id="AOZ49682.1"/>
    </source>
</evidence>
<dbReference type="GO" id="GO:0008800">
    <property type="term" value="F:beta-lactamase activity"/>
    <property type="evidence" value="ECO:0007669"/>
    <property type="project" value="UniProtKB-EC"/>
</dbReference>
<evidence type="ECO:0000256" key="7">
    <source>
        <dbReference type="ARBA" id="ARBA00022723"/>
    </source>
</evidence>
<organism evidence="15 16">
    <name type="scientific">Chromobacterium vaccinii</name>
    <dbReference type="NCBI Taxonomy" id="1108595"/>
    <lineage>
        <taxon>Bacteria</taxon>
        <taxon>Pseudomonadati</taxon>
        <taxon>Pseudomonadota</taxon>
        <taxon>Betaproteobacteria</taxon>
        <taxon>Neisseriales</taxon>
        <taxon>Chromobacteriaceae</taxon>
        <taxon>Chromobacterium</taxon>
    </lineage>
</organism>
<evidence type="ECO:0000256" key="8">
    <source>
        <dbReference type="ARBA" id="ARBA00022729"/>
    </source>
</evidence>
<dbReference type="InterPro" id="IPR050855">
    <property type="entry name" value="NDM-1-like"/>
</dbReference>
<dbReference type="AlphaFoldDB" id="A0A1D9LEJ2"/>
<dbReference type="PANTHER" id="PTHR42951:SF4">
    <property type="entry name" value="ACYL-COENZYME A THIOESTERASE MBLAC2"/>
    <property type="match status" value="1"/>
</dbReference>
<dbReference type="PROSITE" id="PS51257">
    <property type="entry name" value="PROKAR_LIPOPROTEIN"/>
    <property type="match status" value="1"/>
</dbReference>
<dbReference type="Pfam" id="PF00753">
    <property type="entry name" value="Lactamase_B"/>
    <property type="match status" value="1"/>
</dbReference>
<dbReference type="InterPro" id="IPR001018">
    <property type="entry name" value="Beta-lactamase_class-B_CS"/>
</dbReference>
<dbReference type="GO" id="GO:0008270">
    <property type="term" value="F:zinc ion binding"/>
    <property type="evidence" value="ECO:0007669"/>
    <property type="project" value="InterPro"/>
</dbReference>
<evidence type="ECO:0000313" key="16">
    <source>
        <dbReference type="Proteomes" id="UP000178776"/>
    </source>
</evidence>
<sequence length="261" mass="28698">MENKMHRIFKFAGAMLGLALAAGACAAQGSLSLKHLKGGVYVVEDDYYAKENSAVYVGAEHVTVVGATWTPDTARELARQIRAVTDKPIAEVINPNYHTDRAGGNAYWKSIGARIVATRQTVDEMSRGWDDIVAFTRQGFPDYPALPASMPDRVFPGDFELQGGKVKAFHLGAAHTRDGIFVYFPEEKVLYGNCILKQELGNLHYADLNEYPKTLDRLALSGLDIDTVIAGHLDALHGPELIDHYRQLLRRQASDAAAQAR</sequence>
<evidence type="ECO:0000256" key="6">
    <source>
        <dbReference type="ARBA" id="ARBA00012865"/>
    </source>
</evidence>
<dbReference type="GO" id="GO:0017001">
    <property type="term" value="P:antibiotic catabolic process"/>
    <property type="evidence" value="ECO:0007669"/>
    <property type="project" value="InterPro"/>
</dbReference>
<dbReference type="PROSITE" id="PS00744">
    <property type="entry name" value="BETA_LACTAMASE_B_2"/>
    <property type="match status" value="1"/>
</dbReference>
<evidence type="ECO:0000256" key="1">
    <source>
        <dbReference type="ARBA" id="ARBA00001526"/>
    </source>
</evidence>
<keyword evidence="7" id="KW-0479">Metal-binding</keyword>
<dbReference type="GO" id="GO:0042597">
    <property type="term" value="C:periplasmic space"/>
    <property type="evidence" value="ECO:0007669"/>
    <property type="project" value="UniProtKB-SubCell"/>
</dbReference>
<dbReference type="CDD" id="cd16306">
    <property type="entry name" value="CphA_ImiS-like_MBL-B2"/>
    <property type="match status" value="1"/>
</dbReference>
<dbReference type="Proteomes" id="UP000178776">
    <property type="component" value="Chromosome"/>
</dbReference>
<evidence type="ECO:0000256" key="10">
    <source>
        <dbReference type="ARBA" id="ARBA00022801"/>
    </source>
</evidence>
<comment type="similarity">
    <text evidence="4">Belongs to the metallo-beta-lactamase superfamily. Class-B beta-lactamase family.</text>
</comment>
<dbReference type="KEGG" id="cvc:BKX93_06500"/>
<proteinExistence type="inferred from homology"/>
<evidence type="ECO:0000256" key="3">
    <source>
        <dbReference type="ARBA" id="ARBA00004418"/>
    </source>
</evidence>
<keyword evidence="8 13" id="KW-0732">Signal</keyword>
<comment type="catalytic activity">
    <reaction evidence="1">
        <text>a beta-lactam + H2O = a substituted beta-amino acid</text>
        <dbReference type="Rhea" id="RHEA:20401"/>
        <dbReference type="ChEBI" id="CHEBI:15377"/>
        <dbReference type="ChEBI" id="CHEBI:35627"/>
        <dbReference type="ChEBI" id="CHEBI:140347"/>
        <dbReference type="EC" id="3.5.2.6"/>
    </reaction>
</comment>
<dbReference type="PANTHER" id="PTHR42951">
    <property type="entry name" value="METALLO-BETA-LACTAMASE DOMAIN-CONTAINING"/>
    <property type="match status" value="1"/>
</dbReference>
<dbReference type="EC" id="3.5.2.6" evidence="6"/>
<evidence type="ECO:0000256" key="2">
    <source>
        <dbReference type="ARBA" id="ARBA00001947"/>
    </source>
</evidence>
<evidence type="ECO:0000256" key="5">
    <source>
        <dbReference type="ARBA" id="ARBA00011245"/>
    </source>
</evidence>
<dbReference type="SUPFAM" id="SSF56281">
    <property type="entry name" value="Metallo-hydrolase/oxidoreductase"/>
    <property type="match status" value="1"/>
</dbReference>
<keyword evidence="9" id="KW-0574">Periplasm</keyword>
<feature type="domain" description="Metallo-beta-lactamase" evidence="14">
    <location>
        <begin position="50"/>
        <end position="232"/>
    </location>
</feature>
<dbReference type="STRING" id="1108595.BKX93_06500"/>
<comment type="subunit">
    <text evidence="5">Monomer.</text>
</comment>
<evidence type="ECO:0000256" key="13">
    <source>
        <dbReference type="SAM" id="SignalP"/>
    </source>
</evidence>
<evidence type="ECO:0000259" key="14">
    <source>
        <dbReference type="SMART" id="SM00849"/>
    </source>
</evidence>
<evidence type="ECO:0000256" key="4">
    <source>
        <dbReference type="ARBA" id="ARBA00005250"/>
    </source>
</evidence>
<evidence type="ECO:0000256" key="9">
    <source>
        <dbReference type="ARBA" id="ARBA00022764"/>
    </source>
</evidence>
<dbReference type="Gene3D" id="3.60.15.10">
    <property type="entry name" value="Ribonuclease Z/Hydroxyacylglutathione hydrolase-like"/>
    <property type="match status" value="1"/>
</dbReference>
<keyword evidence="10" id="KW-0378">Hydrolase</keyword>
<dbReference type="GO" id="GO:0046677">
    <property type="term" value="P:response to antibiotic"/>
    <property type="evidence" value="ECO:0007669"/>
    <property type="project" value="UniProtKB-KW"/>
</dbReference>